<name>A0A1I0HXH2_9FIRM</name>
<evidence type="ECO:0000256" key="1">
    <source>
        <dbReference type="ARBA" id="ARBA00038232"/>
    </source>
</evidence>
<evidence type="ECO:0000259" key="3">
    <source>
        <dbReference type="Pfam" id="PF13518"/>
    </source>
</evidence>
<protein>
    <submittedName>
        <fullName evidence="4">Transposase and inactivated derivatives</fullName>
    </submittedName>
</protein>
<dbReference type="GO" id="GO:0006313">
    <property type="term" value="P:DNA transposition"/>
    <property type="evidence" value="ECO:0007669"/>
    <property type="project" value="InterPro"/>
</dbReference>
<dbReference type="InterPro" id="IPR036388">
    <property type="entry name" value="WH-like_DNA-bd_sf"/>
</dbReference>
<gene>
    <name evidence="4" type="ORF">SAMN04489758_1632</name>
</gene>
<dbReference type="InterPro" id="IPR052057">
    <property type="entry name" value="IS150/IS1296_orfA-like"/>
</dbReference>
<dbReference type="PANTHER" id="PTHR33795">
    <property type="entry name" value="INSERTION ELEMENT IS150 PROTEIN INSJ"/>
    <property type="match status" value="1"/>
</dbReference>
<dbReference type="Pfam" id="PF01527">
    <property type="entry name" value="HTH_Tnp_1"/>
    <property type="match status" value="1"/>
</dbReference>
<dbReference type="InterPro" id="IPR055247">
    <property type="entry name" value="InsJ-like_HTH"/>
</dbReference>
<keyword evidence="5" id="KW-1185">Reference proteome</keyword>
<dbReference type="EMBL" id="FOIN01000063">
    <property type="protein sequence ID" value="SET88002.1"/>
    <property type="molecule type" value="Genomic_DNA"/>
</dbReference>
<reference evidence="5" key="1">
    <citation type="submission" date="2016-10" db="EMBL/GenBank/DDBJ databases">
        <authorList>
            <person name="Varghese N."/>
            <person name="Submissions S."/>
        </authorList>
    </citation>
    <scope>NUCLEOTIDE SEQUENCE [LARGE SCALE GENOMIC DNA]</scope>
    <source>
        <strain evidence="5">DSM 1551</strain>
    </source>
</reference>
<keyword evidence="2" id="KW-0175">Coiled coil</keyword>
<dbReference type="GO" id="GO:0004803">
    <property type="term" value="F:transposase activity"/>
    <property type="evidence" value="ECO:0007669"/>
    <property type="project" value="InterPro"/>
</dbReference>
<evidence type="ECO:0000256" key="2">
    <source>
        <dbReference type="SAM" id="Coils"/>
    </source>
</evidence>
<dbReference type="OrthoDB" id="1641764at2"/>
<dbReference type="AlphaFoldDB" id="A0A1I0HXH2"/>
<feature type="coiled-coil region" evidence="2">
    <location>
        <begin position="193"/>
        <end position="227"/>
    </location>
</feature>
<dbReference type="GO" id="GO:0043565">
    <property type="term" value="F:sequence-specific DNA binding"/>
    <property type="evidence" value="ECO:0007669"/>
    <property type="project" value="InterPro"/>
</dbReference>
<dbReference type="InterPro" id="IPR010921">
    <property type="entry name" value="Trp_repressor/repl_initiator"/>
</dbReference>
<dbReference type="InterPro" id="IPR002514">
    <property type="entry name" value="Transposase_8"/>
</dbReference>
<dbReference type="Pfam" id="PF13518">
    <property type="entry name" value="HTH_28"/>
    <property type="match status" value="2"/>
</dbReference>
<dbReference type="Proteomes" id="UP000198558">
    <property type="component" value="Unassembled WGS sequence"/>
</dbReference>
<dbReference type="SUPFAM" id="SSF48295">
    <property type="entry name" value="TrpR-like"/>
    <property type="match status" value="3"/>
</dbReference>
<accession>A0A1I0HXH2</accession>
<feature type="domain" description="Insertion element IS150 protein InsJ-like helix-turn-helix" evidence="3">
    <location>
        <begin position="68"/>
        <end position="113"/>
    </location>
</feature>
<feature type="domain" description="Insertion element IS150 protein InsJ-like helix-turn-helix" evidence="3">
    <location>
        <begin position="133"/>
        <end position="185"/>
    </location>
</feature>
<dbReference type="Gene3D" id="1.10.10.10">
    <property type="entry name" value="Winged helix-like DNA-binding domain superfamily/Winged helix DNA-binding domain"/>
    <property type="match status" value="2"/>
</dbReference>
<dbReference type="PANTHER" id="PTHR33795:SF1">
    <property type="entry name" value="INSERTION ELEMENT IS150 PROTEIN INSJ"/>
    <property type="match status" value="1"/>
</dbReference>
<proteinExistence type="inferred from homology"/>
<evidence type="ECO:0000313" key="4">
    <source>
        <dbReference type="EMBL" id="SET88002.1"/>
    </source>
</evidence>
<dbReference type="RefSeq" id="WP_092356925.1">
    <property type="nucleotide sequence ID" value="NZ_FOIN01000063.1"/>
</dbReference>
<dbReference type="GeneID" id="78289613"/>
<sequence>MGRKPKISVEEKVFICEQYLNGIKSLGRLAKDNGINTETIRRWINQYREYGSNVFQPKAHNRKYTKEFKQEIVEAYLRGEGTPEYLAVKYDIPAYSTVYSWIIKYNNLEVLKDYDPKPEVYMKEHSRKTTYEERIEIVKYCLAHNKNYKETAEIFDVSYVQVYQWIKKYSDSGEEGLADKRGKRKEAEQLSETEILQRKVKILERQLKEKEMENELLKKVKEIERRRYCQKRKTKRNTWL</sequence>
<comment type="similarity">
    <text evidence="1">Belongs to the IS150/IS1296 orfA family.</text>
</comment>
<evidence type="ECO:0000313" key="5">
    <source>
        <dbReference type="Proteomes" id="UP000198558"/>
    </source>
</evidence>
<organism evidence="4 5">
    <name type="scientific">Thomasclavelia cocleata</name>
    <dbReference type="NCBI Taxonomy" id="69824"/>
    <lineage>
        <taxon>Bacteria</taxon>
        <taxon>Bacillati</taxon>
        <taxon>Bacillota</taxon>
        <taxon>Erysipelotrichia</taxon>
        <taxon>Erysipelotrichales</taxon>
        <taxon>Coprobacillaceae</taxon>
        <taxon>Thomasclavelia</taxon>
    </lineage>
</organism>